<evidence type="ECO:0000256" key="7">
    <source>
        <dbReference type="ARBA" id="ARBA00022723"/>
    </source>
</evidence>
<keyword evidence="10 18" id="KW-0067">ATP-binding</keyword>
<protein>
    <recommendedName>
        <fullName evidence="3 18">Mevalonate kinase</fullName>
        <shortName evidence="18">MK</shortName>
        <ecNumber evidence="3 18">2.7.1.36</ecNumber>
    </recommendedName>
</protein>
<keyword evidence="15 18" id="KW-1207">Sterol metabolism</keyword>
<evidence type="ECO:0000256" key="14">
    <source>
        <dbReference type="ARBA" id="ARBA00023098"/>
    </source>
</evidence>
<dbReference type="NCBIfam" id="TIGR00549">
    <property type="entry name" value="mevalon_kin"/>
    <property type="match status" value="1"/>
</dbReference>
<evidence type="ECO:0000256" key="3">
    <source>
        <dbReference type="ARBA" id="ARBA00012103"/>
    </source>
</evidence>
<dbReference type="AlphaFoldDB" id="A0A8J4URI7"/>
<keyword evidence="16 18" id="KW-0753">Steroid metabolism</keyword>
<keyword evidence="9 18" id="KW-0418">Kinase</keyword>
<dbReference type="SUPFAM" id="SSF55060">
    <property type="entry name" value="GHMP Kinase, C-terminal domain"/>
    <property type="match status" value="1"/>
</dbReference>
<dbReference type="Pfam" id="PF00288">
    <property type="entry name" value="GHMP_kinases_N"/>
    <property type="match status" value="1"/>
</dbReference>
<dbReference type="PANTHER" id="PTHR43290">
    <property type="entry name" value="MEVALONATE KINASE"/>
    <property type="match status" value="1"/>
</dbReference>
<keyword evidence="14 18" id="KW-0443">Lipid metabolism</keyword>
<evidence type="ECO:0000256" key="17">
    <source>
        <dbReference type="ARBA" id="ARBA00029438"/>
    </source>
</evidence>
<dbReference type="InterPro" id="IPR013750">
    <property type="entry name" value="GHMP_kinase_C_dom"/>
</dbReference>
<evidence type="ECO:0000256" key="15">
    <source>
        <dbReference type="ARBA" id="ARBA00023166"/>
    </source>
</evidence>
<evidence type="ECO:0000256" key="9">
    <source>
        <dbReference type="ARBA" id="ARBA00022777"/>
    </source>
</evidence>
<comment type="pathway">
    <text evidence="17 18">Isoprenoid biosynthesis; isopentenyl diphosphate biosynthesis via mevalonate pathway; isopentenyl diphosphate from (R)-mevalonate: step 1/3.</text>
</comment>
<dbReference type="Gene3D" id="3.30.70.890">
    <property type="entry name" value="GHMP kinase, C-terminal domain"/>
    <property type="match status" value="1"/>
</dbReference>
<dbReference type="GO" id="GO:0004496">
    <property type="term" value="F:mevalonate kinase activity"/>
    <property type="evidence" value="ECO:0007669"/>
    <property type="project" value="UniProtKB-EC"/>
</dbReference>
<comment type="subcellular location">
    <subcellularLocation>
        <location evidence="1 18">Cytoplasm</location>
    </subcellularLocation>
</comment>
<dbReference type="InterPro" id="IPR006204">
    <property type="entry name" value="GHMP_kinase_N_dom"/>
</dbReference>
<reference evidence="21" key="1">
    <citation type="submission" date="2020-01" db="EMBL/GenBank/DDBJ databases">
        <title>Development of genomics and gene disruption for Polysphondylium violaceum indicates a role for the polyketide synthase stlB in stalk morphogenesis.</title>
        <authorList>
            <person name="Narita B."/>
            <person name="Kawabe Y."/>
            <person name="Kin K."/>
            <person name="Saito T."/>
            <person name="Gibbs R."/>
            <person name="Kuspa A."/>
            <person name="Muzny D."/>
            <person name="Queller D."/>
            <person name="Richards S."/>
            <person name="Strassman J."/>
            <person name="Sucgang R."/>
            <person name="Worley K."/>
            <person name="Schaap P."/>
        </authorList>
    </citation>
    <scope>NUCLEOTIDE SEQUENCE</scope>
    <source>
        <strain evidence="21">QSvi11</strain>
    </source>
</reference>
<evidence type="ECO:0000256" key="11">
    <source>
        <dbReference type="ARBA" id="ARBA00022842"/>
    </source>
</evidence>
<dbReference type="Proteomes" id="UP000695562">
    <property type="component" value="Unassembled WGS sequence"/>
</dbReference>
<evidence type="ECO:0000256" key="5">
    <source>
        <dbReference type="ARBA" id="ARBA00022516"/>
    </source>
</evidence>
<keyword evidence="12 18" id="KW-0752">Steroid biosynthesis</keyword>
<dbReference type="Gene3D" id="3.30.230.10">
    <property type="match status" value="1"/>
</dbReference>
<dbReference type="EMBL" id="AJWJ01000293">
    <property type="protein sequence ID" value="KAF2072286.1"/>
    <property type="molecule type" value="Genomic_DNA"/>
</dbReference>
<name>A0A8J4URI7_9MYCE</name>
<evidence type="ECO:0000256" key="8">
    <source>
        <dbReference type="ARBA" id="ARBA00022741"/>
    </source>
</evidence>
<keyword evidence="4 18" id="KW-0963">Cytoplasm</keyword>
<evidence type="ECO:0000259" key="20">
    <source>
        <dbReference type="Pfam" id="PF08544"/>
    </source>
</evidence>
<dbReference type="InterPro" id="IPR006203">
    <property type="entry name" value="GHMP_knse_ATP-bd_CS"/>
</dbReference>
<organism evidence="21 22">
    <name type="scientific">Polysphondylium violaceum</name>
    <dbReference type="NCBI Taxonomy" id="133409"/>
    <lineage>
        <taxon>Eukaryota</taxon>
        <taxon>Amoebozoa</taxon>
        <taxon>Evosea</taxon>
        <taxon>Eumycetozoa</taxon>
        <taxon>Dictyostelia</taxon>
        <taxon>Dictyosteliales</taxon>
        <taxon>Dictyosteliaceae</taxon>
        <taxon>Polysphondylium</taxon>
    </lineage>
</organism>
<dbReference type="PANTHER" id="PTHR43290:SF2">
    <property type="entry name" value="MEVALONATE KINASE"/>
    <property type="match status" value="1"/>
</dbReference>
<evidence type="ECO:0000256" key="1">
    <source>
        <dbReference type="ARBA" id="ARBA00004496"/>
    </source>
</evidence>
<evidence type="ECO:0000256" key="13">
    <source>
        <dbReference type="ARBA" id="ARBA00023011"/>
    </source>
</evidence>
<comment type="similarity">
    <text evidence="2 18">Belongs to the GHMP kinase family. Mevalonate kinase subfamily.</text>
</comment>
<gene>
    <name evidence="21" type="ORF">CYY_006393</name>
</gene>
<dbReference type="GO" id="GO:0019287">
    <property type="term" value="P:isopentenyl diphosphate biosynthetic process, mevalonate pathway"/>
    <property type="evidence" value="ECO:0007669"/>
    <property type="project" value="UniProtKB-UniPathway"/>
</dbReference>
<keyword evidence="8 18" id="KW-0547">Nucleotide-binding</keyword>
<keyword evidence="11" id="KW-0460">Magnesium</keyword>
<dbReference type="GO" id="GO:0016126">
    <property type="term" value="P:sterol biosynthetic process"/>
    <property type="evidence" value="ECO:0007669"/>
    <property type="project" value="UniProtKB-KW"/>
</dbReference>
<dbReference type="Pfam" id="PF08544">
    <property type="entry name" value="GHMP_kinases_C"/>
    <property type="match status" value="1"/>
</dbReference>
<comment type="catalytic activity">
    <reaction evidence="18">
        <text>(R)-mevalonate + ATP = (R)-5-phosphomevalonate + ADP + H(+)</text>
        <dbReference type="Rhea" id="RHEA:17065"/>
        <dbReference type="ChEBI" id="CHEBI:15378"/>
        <dbReference type="ChEBI" id="CHEBI:30616"/>
        <dbReference type="ChEBI" id="CHEBI:36464"/>
        <dbReference type="ChEBI" id="CHEBI:58146"/>
        <dbReference type="ChEBI" id="CHEBI:456216"/>
        <dbReference type="EC" id="2.7.1.36"/>
    </reaction>
</comment>
<dbReference type="SUPFAM" id="SSF54211">
    <property type="entry name" value="Ribosomal protein S5 domain 2-like"/>
    <property type="match status" value="1"/>
</dbReference>
<feature type="domain" description="GHMP kinase C-terminal" evidence="20">
    <location>
        <begin position="301"/>
        <end position="370"/>
    </location>
</feature>
<dbReference type="GO" id="GO:0005524">
    <property type="term" value="F:ATP binding"/>
    <property type="evidence" value="ECO:0007669"/>
    <property type="project" value="UniProtKB-KW"/>
</dbReference>
<proteinExistence type="inferred from homology"/>
<sequence length="393" mass="42546">MISNIEEDRQVCVSAPGKIILFGEHAVVLGKTAIATSLSLRAKIVITRNTENKLNLELPDLKEFGSGSWPLEEFRKLNDFPKGDIADPLKPFECNPEFLNQLLTFTSVKGIATFLFLFSAITQCTKGFNIKLSSDLPIGAGLGSSASFCVGLCGGLLEAMDIYACGKCDQCKGAHKNSDGEHNPCTVQSDLINLWSLQGEKLMHGTPSGIDNAVSTFGKALTFTRRAGYKILDRGIPPLRILITNTRVGRSTKILVENVINRSQKYTDLIDPVSNLIDTISMQCLACFERYEADSNFDELQSAMELMFDMNQSLLSGCYGVGHSSIDNIVSITKSMGLHTKLTGAGGGGCVITLLKPSTDSQQLEQLKKALSDAGYESWEATIGDPGVLIKSL</sequence>
<dbReference type="EC" id="2.7.1.36" evidence="3 18"/>
<evidence type="ECO:0000259" key="19">
    <source>
        <dbReference type="Pfam" id="PF00288"/>
    </source>
</evidence>
<feature type="domain" description="GHMP kinase N-terminal" evidence="19">
    <location>
        <begin position="120"/>
        <end position="160"/>
    </location>
</feature>
<keyword evidence="6 18" id="KW-0808">Transferase</keyword>
<evidence type="ECO:0000256" key="10">
    <source>
        <dbReference type="ARBA" id="ARBA00022840"/>
    </source>
</evidence>
<evidence type="ECO:0000256" key="2">
    <source>
        <dbReference type="ARBA" id="ARBA00006495"/>
    </source>
</evidence>
<dbReference type="GO" id="GO:0046872">
    <property type="term" value="F:metal ion binding"/>
    <property type="evidence" value="ECO:0007669"/>
    <property type="project" value="UniProtKB-KW"/>
</dbReference>
<evidence type="ECO:0000256" key="16">
    <source>
        <dbReference type="ARBA" id="ARBA00023221"/>
    </source>
</evidence>
<keyword evidence="5 18" id="KW-0444">Lipid biosynthesis</keyword>
<dbReference type="InterPro" id="IPR020568">
    <property type="entry name" value="Ribosomal_Su5_D2-typ_SF"/>
</dbReference>
<dbReference type="PRINTS" id="PR00959">
    <property type="entry name" value="MEVGALKINASE"/>
</dbReference>
<evidence type="ECO:0000256" key="18">
    <source>
        <dbReference type="RuleBase" id="RU363087"/>
    </source>
</evidence>
<keyword evidence="22" id="KW-1185">Reference proteome</keyword>
<evidence type="ECO:0000256" key="12">
    <source>
        <dbReference type="ARBA" id="ARBA00022955"/>
    </source>
</evidence>
<dbReference type="OrthoDB" id="1652964at2759"/>
<dbReference type="InterPro" id="IPR006205">
    <property type="entry name" value="Mev_gal_kin"/>
</dbReference>
<evidence type="ECO:0000256" key="6">
    <source>
        <dbReference type="ARBA" id="ARBA00022679"/>
    </source>
</evidence>
<dbReference type="PROSITE" id="PS00627">
    <property type="entry name" value="GHMP_KINASES_ATP"/>
    <property type="match status" value="1"/>
</dbReference>
<keyword evidence="7" id="KW-0479">Metal-binding</keyword>
<accession>A0A8J4URI7</accession>
<keyword evidence="13 18" id="KW-0756">Sterol biosynthesis</keyword>
<dbReference type="UniPathway" id="UPA00057">
    <property type="reaction ID" value="UER00098"/>
</dbReference>
<comment type="caution">
    <text evidence="21">The sequence shown here is derived from an EMBL/GenBank/DDBJ whole genome shotgun (WGS) entry which is preliminary data.</text>
</comment>
<evidence type="ECO:0000256" key="4">
    <source>
        <dbReference type="ARBA" id="ARBA00022490"/>
    </source>
</evidence>
<dbReference type="GO" id="GO:0005829">
    <property type="term" value="C:cytosol"/>
    <property type="evidence" value="ECO:0007669"/>
    <property type="project" value="TreeGrafter"/>
</dbReference>
<dbReference type="FunFam" id="3.30.70.890:FF:000003">
    <property type="entry name" value="Mevalonate kinase"/>
    <property type="match status" value="1"/>
</dbReference>
<dbReference type="InterPro" id="IPR036554">
    <property type="entry name" value="GHMP_kinase_C_sf"/>
</dbReference>
<dbReference type="InterPro" id="IPR014721">
    <property type="entry name" value="Ribsml_uS5_D2-typ_fold_subgr"/>
</dbReference>
<evidence type="ECO:0000313" key="22">
    <source>
        <dbReference type="Proteomes" id="UP000695562"/>
    </source>
</evidence>
<evidence type="ECO:0000313" key="21">
    <source>
        <dbReference type="EMBL" id="KAF2072286.1"/>
    </source>
</evidence>